<protein>
    <submittedName>
        <fullName evidence="3">PhzF family phenazine biosynthesis isomerase</fullName>
    </submittedName>
</protein>
<organism evidence="3 4">
    <name type="scientific">Streptosporangium fragile</name>
    <dbReference type="NCBI Taxonomy" id="46186"/>
    <lineage>
        <taxon>Bacteria</taxon>
        <taxon>Bacillati</taxon>
        <taxon>Actinomycetota</taxon>
        <taxon>Actinomycetes</taxon>
        <taxon>Streptosporangiales</taxon>
        <taxon>Streptosporangiaceae</taxon>
        <taxon>Streptosporangium</taxon>
    </lineage>
</organism>
<dbReference type="PANTHER" id="PTHR13774:SF39">
    <property type="entry name" value="BIOSYNTHESIS PROTEIN, PUTATIVE-RELATED"/>
    <property type="match status" value="1"/>
</dbReference>
<dbReference type="Proteomes" id="UP001500831">
    <property type="component" value="Unassembled WGS sequence"/>
</dbReference>
<name>A0ABN3VTC4_9ACTN</name>
<dbReference type="SUPFAM" id="SSF54506">
    <property type="entry name" value="Diaminopimelate epimerase-like"/>
    <property type="match status" value="1"/>
</dbReference>
<keyword evidence="4" id="KW-1185">Reference proteome</keyword>
<sequence length="287" mass="30429">MPDLNTQTEILRYAAFTRDPEGGNPAGVVLSADGLGDEVMQKIAADVGFSETAFLFAPATPGGPHAVRYFSPLAEVGFCGHATVALAVAYADRHGAGRLVLQTRVGTVPVETRQTGDGFTATLVSVPPSVRDVTEEDLHEALAALRWTPDDLDAALPPRIANAGNDHLVLAARTRERLGELHYDFDRLGALMAARGWTTLQLVWKEDERSYHSRNPFPPGGVVEDPATGAAAAAFGGYLRELGLVAVPTEVDILQGEDMGRPSALRLLIPADRASGISVTGTAVPMR</sequence>
<dbReference type="PIRSF" id="PIRSF016184">
    <property type="entry name" value="PhzC_PhzF"/>
    <property type="match status" value="1"/>
</dbReference>
<dbReference type="Pfam" id="PF02567">
    <property type="entry name" value="PhzC-PhzF"/>
    <property type="match status" value="1"/>
</dbReference>
<dbReference type="NCBIfam" id="TIGR00654">
    <property type="entry name" value="PhzF_family"/>
    <property type="match status" value="1"/>
</dbReference>
<evidence type="ECO:0000256" key="2">
    <source>
        <dbReference type="ARBA" id="ARBA00023235"/>
    </source>
</evidence>
<accession>A0ABN3VTC4</accession>
<comment type="similarity">
    <text evidence="1">Belongs to the PhzF family.</text>
</comment>
<evidence type="ECO:0000313" key="3">
    <source>
        <dbReference type="EMBL" id="GAA2855915.1"/>
    </source>
</evidence>
<comment type="caution">
    <text evidence="3">The sequence shown here is derived from an EMBL/GenBank/DDBJ whole genome shotgun (WGS) entry which is preliminary data.</text>
</comment>
<evidence type="ECO:0000256" key="1">
    <source>
        <dbReference type="ARBA" id="ARBA00008270"/>
    </source>
</evidence>
<dbReference type="EMBL" id="BAAAVI010000007">
    <property type="protein sequence ID" value="GAA2855915.1"/>
    <property type="molecule type" value="Genomic_DNA"/>
</dbReference>
<dbReference type="Gene3D" id="3.10.310.10">
    <property type="entry name" value="Diaminopimelate Epimerase, Chain A, domain 1"/>
    <property type="match status" value="2"/>
</dbReference>
<dbReference type="GO" id="GO:0016853">
    <property type="term" value="F:isomerase activity"/>
    <property type="evidence" value="ECO:0007669"/>
    <property type="project" value="UniProtKB-KW"/>
</dbReference>
<reference evidence="3 4" key="1">
    <citation type="journal article" date="2019" name="Int. J. Syst. Evol. Microbiol.">
        <title>The Global Catalogue of Microorganisms (GCM) 10K type strain sequencing project: providing services to taxonomists for standard genome sequencing and annotation.</title>
        <authorList>
            <consortium name="The Broad Institute Genomics Platform"/>
            <consortium name="The Broad Institute Genome Sequencing Center for Infectious Disease"/>
            <person name="Wu L."/>
            <person name="Ma J."/>
        </authorList>
    </citation>
    <scope>NUCLEOTIDE SEQUENCE [LARGE SCALE GENOMIC DNA]</scope>
    <source>
        <strain evidence="3 4">JCM 6242</strain>
    </source>
</reference>
<evidence type="ECO:0000313" key="4">
    <source>
        <dbReference type="Proteomes" id="UP001500831"/>
    </source>
</evidence>
<keyword evidence="2 3" id="KW-0413">Isomerase</keyword>
<gene>
    <name evidence="3" type="ORF">GCM10010517_14160</name>
</gene>
<dbReference type="RefSeq" id="WP_344969001.1">
    <property type="nucleotide sequence ID" value="NZ_BAAAVI010000007.1"/>
</dbReference>
<dbReference type="PANTHER" id="PTHR13774">
    <property type="entry name" value="PHENAZINE BIOSYNTHESIS PROTEIN"/>
    <property type="match status" value="1"/>
</dbReference>
<dbReference type="InterPro" id="IPR003719">
    <property type="entry name" value="Phenazine_PhzF-like"/>
</dbReference>
<proteinExistence type="inferred from homology"/>